<reference evidence="2" key="1">
    <citation type="submission" date="2022-06" db="EMBL/GenBank/DDBJ databases">
        <title>Ornithinimicrobium HY1793.</title>
        <authorList>
            <person name="Huang Y."/>
        </authorList>
    </citation>
    <scope>NUCLEOTIDE SEQUENCE</scope>
    <source>
        <strain evidence="2">HY1793</strain>
    </source>
</reference>
<dbReference type="Gene3D" id="3.40.50.300">
    <property type="entry name" value="P-loop containing nucleotide triphosphate hydrolases"/>
    <property type="match status" value="1"/>
</dbReference>
<dbReference type="PANTHER" id="PTHR12788:SF10">
    <property type="entry name" value="PROTEIN-TYROSINE SULFOTRANSFERASE"/>
    <property type="match status" value="1"/>
</dbReference>
<evidence type="ECO:0000256" key="1">
    <source>
        <dbReference type="ARBA" id="ARBA00022679"/>
    </source>
</evidence>
<proteinExistence type="predicted"/>
<dbReference type="RefSeq" id="WP_252592888.1">
    <property type="nucleotide sequence ID" value="NZ_CP099489.1"/>
</dbReference>
<organism evidence="2 3">
    <name type="scientific">Ornithinimicrobium faecis</name>
    <dbReference type="NCBI Taxonomy" id="2934158"/>
    <lineage>
        <taxon>Bacteria</taxon>
        <taxon>Bacillati</taxon>
        <taxon>Actinomycetota</taxon>
        <taxon>Actinomycetes</taxon>
        <taxon>Micrococcales</taxon>
        <taxon>Ornithinimicrobiaceae</taxon>
        <taxon>Ornithinimicrobium</taxon>
    </lineage>
</organism>
<gene>
    <name evidence="2" type="ORF">NF556_19705</name>
</gene>
<evidence type="ECO:0000313" key="2">
    <source>
        <dbReference type="EMBL" id="USQ79784.1"/>
    </source>
</evidence>
<dbReference type="Pfam" id="PF13469">
    <property type="entry name" value="Sulfotransfer_3"/>
    <property type="match status" value="1"/>
</dbReference>
<dbReference type="SUPFAM" id="SSF52540">
    <property type="entry name" value="P-loop containing nucleoside triphosphate hydrolases"/>
    <property type="match status" value="1"/>
</dbReference>
<keyword evidence="3" id="KW-1185">Reference proteome</keyword>
<evidence type="ECO:0000313" key="3">
    <source>
        <dbReference type="Proteomes" id="UP001056455"/>
    </source>
</evidence>
<accession>A0ABY4YSR4</accession>
<protein>
    <submittedName>
        <fullName evidence="2">Sulfotransferase</fullName>
    </submittedName>
</protein>
<dbReference type="PANTHER" id="PTHR12788">
    <property type="entry name" value="PROTEIN-TYROSINE SULFOTRANSFERASE 2"/>
    <property type="match status" value="1"/>
</dbReference>
<dbReference type="InterPro" id="IPR027417">
    <property type="entry name" value="P-loop_NTPase"/>
</dbReference>
<name>A0ABY4YSR4_9MICO</name>
<sequence length="294" mass="32810">MDARNFLELPRRMYGELVRGRTRVRIVDRSTAAANGPARFLLSPYRSGTTLMRYCLDSHPDLAVPPETDFIANLAEMLSDDRAMIGLADMGFSHGDVALRVGDFARSFHDAYAASKLATQWLDKSPRYAEQPDIVPRLFPDALCLVMHRHPLDQIHSMTRGLSHSPDAYGDQLAGQSLAAAGAGYWRTVTRGLMEFCDNHPSQSHVMRYEDLCDDPEGTLRGALGHLQLEWSPEVLNYHRHDHDLGREAGRVTGTIGFRKSTGGWHKWPQDAVNDAWEVVRDVASDLGYEPPAG</sequence>
<dbReference type="InterPro" id="IPR026634">
    <property type="entry name" value="TPST-like"/>
</dbReference>
<dbReference type="EMBL" id="CP099489">
    <property type="protein sequence ID" value="USQ79784.1"/>
    <property type="molecule type" value="Genomic_DNA"/>
</dbReference>
<keyword evidence="1" id="KW-0808">Transferase</keyword>
<dbReference type="Proteomes" id="UP001056455">
    <property type="component" value="Chromosome"/>
</dbReference>